<dbReference type="SUPFAM" id="SSF52172">
    <property type="entry name" value="CheY-like"/>
    <property type="match status" value="1"/>
</dbReference>
<dbReference type="Gene3D" id="3.40.50.2300">
    <property type="match status" value="1"/>
</dbReference>
<dbReference type="InterPro" id="IPR011006">
    <property type="entry name" value="CheY-like_superfamily"/>
</dbReference>
<feature type="domain" description="Response regulatory" evidence="4">
    <location>
        <begin position="6"/>
        <end position="124"/>
    </location>
</feature>
<dbReference type="GeneID" id="75162597"/>
<feature type="modified residue" description="4-aspartylphosphate" evidence="3">
    <location>
        <position position="61"/>
    </location>
</feature>
<evidence type="ECO:0000313" key="6">
    <source>
        <dbReference type="EMBL" id="CUN70134.1"/>
    </source>
</evidence>
<dbReference type="EMBL" id="CYYR01000006">
    <property type="protein sequence ID" value="CUN70134.1"/>
    <property type="molecule type" value="Genomic_DNA"/>
</dbReference>
<dbReference type="AlphaFoldDB" id="A0A173Z1H9"/>
<organism evidence="6 7">
    <name type="scientific">Roseburia inulinivorans</name>
    <dbReference type="NCBI Taxonomy" id="360807"/>
    <lineage>
        <taxon>Bacteria</taxon>
        <taxon>Bacillati</taxon>
        <taxon>Bacillota</taxon>
        <taxon>Clostridia</taxon>
        <taxon>Lachnospirales</taxon>
        <taxon>Lachnospiraceae</taxon>
        <taxon>Roseburia</taxon>
    </lineage>
</organism>
<dbReference type="Gene3D" id="2.40.50.1020">
    <property type="entry name" value="LytTr DNA-binding domain"/>
    <property type="match status" value="1"/>
</dbReference>
<dbReference type="PANTHER" id="PTHR37299:SF1">
    <property type="entry name" value="STAGE 0 SPORULATION PROTEIN A HOMOLOG"/>
    <property type="match status" value="1"/>
</dbReference>
<evidence type="ECO:0000259" key="4">
    <source>
        <dbReference type="PROSITE" id="PS50110"/>
    </source>
</evidence>
<name>A0A173Z1H9_9FIRM</name>
<dbReference type="PANTHER" id="PTHR37299">
    <property type="entry name" value="TRANSCRIPTIONAL REGULATOR-RELATED"/>
    <property type="match status" value="1"/>
</dbReference>
<evidence type="ECO:0000313" key="7">
    <source>
        <dbReference type="Proteomes" id="UP000095395"/>
    </source>
</evidence>
<comment type="function">
    <text evidence="2">May play the central regulatory role in sporulation. It may be an element of the effector pathway responsible for the activation of sporulation genes in response to nutritional stress. Spo0A may act in concert with spo0H (a sigma factor) to control the expression of some genes that are critical to the sporulation process.</text>
</comment>
<dbReference type="RefSeq" id="WP_007884917.1">
    <property type="nucleotide sequence ID" value="NZ_CYYR01000006.1"/>
</dbReference>
<dbReference type="Proteomes" id="UP000095395">
    <property type="component" value="Unassembled WGS sequence"/>
</dbReference>
<reference evidence="6 7" key="1">
    <citation type="submission" date="2015-09" db="EMBL/GenBank/DDBJ databases">
        <authorList>
            <consortium name="Pathogen Informatics"/>
        </authorList>
    </citation>
    <scope>NUCLEOTIDE SEQUENCE [LARGE SCALE GENOMIC DNA]</scope>
    <source>
        <strain evidence="6 7">2789STDY5608835</strain>
    </source>
</reference>
<dbReference type="PROSITE" id="PS50110">
    <property type="entry name" value="RESPONSE_REGULATORY"/>
    <property type="match status" value="1"/>
</dbReference>
<dbReference type="InterPro" id="IPR046947">
    <property type="entry name" value="LytR-like"/>
</dbReference>
<gene>
    <name evidence="6" type="primary">yehT_4</name>
    <name evidence="6" type="ORF">ERS852392_01115</name>
</gene>
<evidence type="ECO:0000256" key="2">
    <source>
        <dbReference type="ARBA" id="ARBA00024867"/>
    </source>
</evidence>
<dbReference type="GO" id="GO:0003677">
    <property type="term" value="F:DNA binding"/>
    <property type="evidence" value="ECO:0007669"/>
    <property type="project" value="InterPro"/>
</dbReference>
<dbReference type="SMART" id="SM00448">
    <property type="entry name" value="REC"/>
    <property type="match status" value="1"/>
</dbReference>
<evidence type="ECO:0000256" key="1">
    <source>
        <dbReference type="ARBA" id="ARBA00018672"/>
    </source>
</evidence>
<dbReference type="SMART" id="SM00850">
    <property type="entry name" value="LytTR"/>
    <property type="match status" value="1"/>
</dbReference>
<dbReference type="GO" id="GO:0000156">
    <property type="term" value="F:phosphorelay response regulator activity"/>
    <property type="evidence" value="ECO:0007669"/>
    <property type="project" value="InterPro"/>
</dbReference>
<feature type="domain" description="HTH LytTR-type" evidence="5">
    <location>
        <begin position="135"/>
        <end position="237"/>
    </location>
</feature>
<dbReference type="PROSITE" id="PS50930">
    <property type="entry name" value="HTH_LYTTR"/>
    <property type="match status" value="1"/>
</dbReference>
<proteinExistence type="predicted"/>
<dbReference type="Pfam" id="PF00072">
    <property type="entry name" value="Response_reg"/>
    <property type="match status" value="1"/>
</dbReference>
<evidence type="ECO:0000256" key="3">
    <source>
        <dbReference type="PROSITE-ProRule" id="PRU00169"/>
    </source>
</evidence>
<dbReference type="InterPro" id="IPR007492">
    <property type="entry name" value="LytTR_DNA-bd_dom"/>
</dbReference>
<protein>
    <recommendedName>
        <fullName evidence="1">Stage 0 sporulation protein A homolog</fullName>
    </recommendedName>
</protein>
<keyword evidence="3" id="KW-0597">Phosphoprotein</keyword>
<evidence type="ECO:0000259" key="5">
    <source>
        <dbReference type="PROSITE" id="PS50930"/>
    </source>
</evidence>
<accession>A0A173Z1H9</accession>
<sequence>MEHTMTICYCEDESAQAKAFAIKIDQWAKNKNTAVRTDLFEGAEEYLFKAEQNAYDVIFLDISMRGQNGMELARQIREKEKDVILVFVTSDASYVFDGYEVGAYRYLMKPVDEEKLWEILDYARTQKEVEEENYILVKKDSQSVRVNLKDIIYIEAQKHYVNLFLISGECVTVKTGFSELLQSVQEKSKEFITTHRSYAVNIEKVVRIGRTECVLSDSSVIPVSRSFYKEVNEAFIKYHLGRE</sequence>
<dbReference type="Pfam" id="PF04397">
    <property type="entry name" value="LytTR"/>
    <property type="match status" value="1"/>
</dbReference>
<dbReference type="InterPro" id="IPR001789">
    <property type="entry name" value="Sig_transdc_resp-reg_receiver"/>
</dbReference>